<dbReference type="InterPro" id="IPR001753">
    <property type="entry name" value="Enoyl-CoA_hydra/iso"/>
</dbReference>
<evidence type="ECO:0000256" key="1">
    <source>
        <dbReference type="ARBA" id="ARBA00005254"/>
    </source>
</evidence>
<dbReference type="Proteomes" id="UP000053660">
    <property type="component" value="Unassembled WGS sequence"/>
</dbReference>
<dbReference type="OrthoDB" id="5852226at2759"/>
<dbReference type="InterPro" id="IPR029045">
    <property type="entry name" value="ClpP/crotonase-like_dom_sf"/>
</dbReference>
<evidence type="ECO:0000313" key="3">
    <source>
        <dbReference type="Proteomes" id="UP000053660"/>
    </source>
</evidence>
<dbReference type="PANTHER" id="PTHR43802">
    <property type="entry name" value="ENOYL-COA HYDRATASE"/>
    <property type="match status" value="1"/>
</dbReference>
<keyword evidence="3" id="KW-1185">Reference proteome</keyword>
<comment type="similarity">
    <text evidence="1">Belongs to the enoyl-CoA hydratase/isomerase family.</text>
</comment>
<dbReference type="PANTHER" id="PTHR43802:SF1">
    <property type="entry name" value="IP11341P-RELATED"/>
    <property type="match status" value="1"/>
</dbReference>
<accession>A0A0B1SVX7</accession>
<evidence type="ECO:0000313" key="2">
    <source>
        <dbReference type="EMBL" id="KHJ87360.1"/>
    </source>
</evidence>
<dbReference type="AlphaFoldDB" id="A0A0B1SVX7"/>
<evidence type="ECO:0008006" key="4">
    <source>
        <dbReference type="Google" id="ProtNLM"/>
    </source>
</evidence>
<proteinExistence type="inferred from homology"/>
<dbReference type="SUPFAM" id="SSF52096">
    <property type="entry name" value="ClpP/crotonase"/>
    <property type="match status" value="1"/>
</dbReference>
<organism evidence="2 3">
    <name type="scientific">Oesophagostomum dentatum</name>
    <name type="common">Nodular worm</name>
    <dbReference type="NCBI Taxonomy" id="61180"/>
    <lineage>
        <taxon>Eukaryota</taxon>
        <taxon>Metazoa</taxon>
        <taxon>Ecdysozoa</taxon>
        <taxon>Nematoda</taxon>
        <taxon>Chromadorea</taxon>
        <taxon>Rhabditida</taxon>
        <taxon>Rhabditina</taxon>
        <taxon>Rhabditomorpha</taxon>
        <taxon>Strongyloidea</taxon>
        <taxon>Strongylidae</taxon>
        <taxon>Oesophagostomum</taxon>
    </lineage>
</organism>
<name>A0A0B1SVX7_OESDE</name>
<protein>
    <recommendedName>
        <fullName evidence="4">Enoyl-CoA hydratase</fullName>
    </recommendedName>
</protein>
<dbReference type="Pfam" id="PF00378">
    <property type="entry name" value="ECH_1"/>
    <property type="match status" value="1"/>
</dbReference>
<dbReference type="EMBL" id="KN557923">
    <property type="protein sequence ID" value="KHJ87360.1"/>
    <property type="molecule type" value="Genomic_DNA"/>
</dbReference>
<sequence>MSELVNVSLQRSILYIGINRPEKKNCVNHETAMKLVTAFNRFNNDNEVKIGILYGEGEQPLTIPGFATVFSGRINL</sequence>
<gene>
    <name evidence="2" type="ORF">OESDEN_12868</name>
</gene>
<dbReference type="Gene3D" id="3.90.226.10">
    <property type="entry name" value="2-enoyl-CoA Hydratase, Chain A, domain 1"/>
    <property type="match status" value="1"/>
</dbReference>
<reference evidence="2 3" key="1">
    <citation type="submission" date="2014-03" db="EMBL/GenBank/DDBJ databases">
        <title>Draft genome of the hookworm Oesophagostomum dentatum.</title>
        <authorList>
            <person name="Mitreva M."/>
        </authorList>
    </citation>
    <scope>NUCLEOTIDE SEQUENCE [LARGE SCALE GENOMIC DNA]</scope>
    <source>
        <strain evidence="2 3">OD-Hann</strain>
    </source>
</reference>